<dbReference type="InterPro" id="IPR001304">
    <property type="entry name" value="C-type_lectin-like"/>
</dbReference>
<proteinExistence type="predicted"/>
<dbReference type="OrthoDB" id="5796004at2759"/>
<dbReference type="PANTHER" id="PTHR23124">
    <property type="entry name" value="C-TYPE LECTIN DOMAIN-CONTAINING PROTEIN-RELATED-RELATED"/>
    <property type="match status" value="1"/>
</dbReference>
<organism evidence="3 4">
    <name type="scientific">Caenorhabditis angaria</name>
    <dbReference type="NCBI Taxonomy" id="860376"/>
    <lineage>
        <taxon>Eukaryota</taxon>
        <taxon>Metazoa</taxon>
        <taxon>Ecdysozoa</taxon>
        <taxon>Nematoda</taxon>
        <taxon>Chromadorea</taxon>
        <taxon>Rhabditida</taxon>
        <taxon>Rhabditina</taxon>
        <taxon>Rhabditomorpha</taxon>
        <taxon>Rhabditoidea</taxon>
        <taxon>Rhabditidae</taxon>
        <taxon>Peloderinae</taxon>
        <taxon>Caenorhabditis</taxon>
    </lineage>
</organism>
<dbReference type="SMART" id="SM00034">
    <property type="entry name" value="CLECT"/>
    <property type="match status" value="1"/>
</dbReference>
<feature type="signal peptide" evidence="1">
    <location>
        <begin position="1"/>
        <end position="16"/>
    </location>
</feature>
<feature type="chain" id="PRO_5040133569" description="C-type lectin domain-containing protein" evidence="1">
    <location>
        <begin position="17"/>
        <end position="200"/>
    </location>
</feature>
<dbReference type="InterPro" id="IPR016186">
    <property type="entry name" value="C-type_lectin-like/link_sf"/>
</dbReference>
<accession>A0A9P1MXE3</accession>
<dbReference type="SUPFAM" id="SSF56436">
    <property type="entry name" value="C-type lectin-like"/>
    <property type="match status" value="1"/>
</dbReference>
<gene>
    <name evidence="3" type="ORF">CAMP_LOCUS5864</name>
</gene>
<dbReference type="Proteomes" id="UP001152747">
    <property type="component" value="Unassembled WGS sequence"/>
</dbReference>
<sequence length="200" mass="22413">MKIYVALLLLTPPVLATMATENCASGWTMVKREMGNWCIQVLPGTINVKQADQKCRELGAVLTGVENEAERQLIHAAGVKILRSVNQTEGAIWLGARRRTACLHPNTNATGCVPWVPNAYEWTDGFTTGRKMFQFRPRQPNYWNHQDRIYMGIVDGKIGKRGFKSGELEDALGSATFNKQAYWCLRGYACGKKPTITNYI</sequence>
<evidence type="ECO:0000256" key="1">
    <source>
        <dbReference type="SAM" id="SignalP"/>
    </source>
</evidence>
<protein>
    <recommendedName>
        <fullName evidence="2">C-type lectin domain-containing protein</fullName>
    </recommendedName>
</protein>
<keyword evidence="1" id="KW-0732">Signal</keyword>
<feature type="domain" description="C-type lectin" evidence="2">
    <location>
        <begin position="23"/>
        <end position="191"/>
    </location>
</feature>
<evidence type="ECO:0000313" key="4">
    <source>
        <dbReference type="Proteomes" id="UP001152747"/>
    </source>
</evidence>
<dbReference type="EMBL" id="CANHGI010000002">
    <property type="protein sequence ID" value="CAI5443227.1"/>
    <property type="molecule type" value="Genomic_DNA"/>
</dbReference>
<dbReference type="AlphaFoldDB" id="A0A9P1MXE3"/>
<keyword evidence="4" id="KW-1185">Reference proteome</keyword>
<evidence type="ECO:0000259" key="2">
    <source>
        <dbReference type="SMART" id="SM00034"/>
    </source>
</evidence>
<comment type="caution">
    <text evidence="3">The sequence shown here is derived from an EMBL/GenBank/DDBJ whole genome shotgun (WGS) entry which is preliminary data.</text>
</comment>
<evidence type="ECO:0000313" key="3">
    <source>
        <dbReference type="EMBL" id="CAI5443227.1"/>
    </source>
</evidence>
<name>A0A9P1MXE3_9PELO</name>
<reference evidence="3" key="1">
    <citation type="submission" date="2022-11" db="EMBL/GenBank/DDBJ databases">
        <authorList>
            <person name="Kikuchi T."/>
        </authorList>
    </citation>
    <scope>NUCLEOTIDE SEQUENCE</scope>
    <source>
        <strain evidence="3">PS1010</strain>
    </source>
</reference>
<dbReference type="InterPro" id="IPR016187">
    <property type="entry name" value="CTDL_fold"/>
</dbReference>
<dbReference type="Gene3D" id="3.10.100.10">
    <property type="entry name" value="Mannose-Binding Protein A, subunit A"/>
    <property type="match status" value="1"/>
</dbReference>